<dbReference type="AlphaFoldDB" id="A0A8J4EMC3"/>
<evidence type="ECO:0000313" key="3">
    <source>
        <dbReference type="EMBL" id="GIL30217.1"/>
    </source>
</evidence>
<feature type="region of interest" description="Disordered" evidence="1">
    <location>
        <begin position="177"/>
        <end position="198"/>
    </location>
</feature>
<dbReference type="Gene3D" id="3.40.50.300">
    <property type="entry name" value="P-loop containing nucleotide triphosphate hydrolases"/>
    <property type="match status" value="1"/>
</dbReference>
<dbReference type="EMBL" id="BOPO01000113">
    <property type="protein sequence ID" value="GIL30217.1"/>
    <property type="molecule type" value="Genomic_DNA"/>
</dbReference>
<organism evidence="3 4">
    <name type="scientific">Actinocatenispora comari</name>
    <dbReference type="NCBI Taxonomy" id="2807577"/>
    <lineage>
        <taxon>Bacteria</taxon>
        <taxon>Bacillati</taxon>
        <taxon>Actinomycetota</taxon>
        <taxon>Actinomycetes</taxon>
        <taxon>Micromonosporales</taxon>
        <taxon>Micromonosporaceae</taxon>
        <taxon>Actinocatenispora</taxon>
    </lineage>
</organism>
<dbReference type="RefSeq" id="WP_207127848.1">
    <property type="nucleotide sequence ID" value="NZ_BOPO01000113.1"/>
</dbReference>
<protein>
    <submittedName>
        <fullName evidence="3">ATPase</fullName>
    </submittedName>
</protein>
<feature type="domain" description="NadR/Ttd14 AAA" evidence="2">
    <location>
        <begin position="2"/>
        <end position="163"/>
    </location>
</feature>
<reference evidence="4" key="1">
    <citation type="journal article" date="2021" name="Int. J. Syst. Evol. Microbiol.">
        <title>Actinocatenispora comari sp. nov., an endophytic actinomycete isolated from aerial parts of Comarum salesowianum.</title>
        <authorList>
            <person name="Oyunbileg N."/>
            <person name="Iizaka Y."/>
            <person name="Hamada M."/>
            <person name="Davaapurev B.O."/>
            <person name="Fukumoto A."/>
            <person name="Tsetseg B."/>
            <person name="Kato F."/>
            <person name="Tamura T."/>
            <person name="Batkhuu J."/>
            <person name="Anzai Y."/>
        </authorList>
    </citation>
    <scope>NUCLEOTIDE SEQUENCE [LARGE SCALE GENOMIC DNA]</scope>
    <source>
        <strain evidence="4">NUM-2625</strain>
    </source>
</reference>
<sequence>MRHVLTGGPGAGKTTLVEALAATGLPVVPESGRAIIRDQVAAGGDALPWRDAARFAEAMIEADITAYRTAPAGPVIFDRGIPDTIGYLRLTGLPVPRRLAAAARRARYGRIFVAPPWPAIYRTDSERRQDLAEARATHDAIVAAYRELGHRPLRLPRTGVAARVRYVLARLADDRPVRSGRSAARGRPFTGRPGAGPG</sequence>
<dbReference type="Proteomes" id="UP000614996">
    <property type="component" value="Unassembled WGS sequence"/>
</dbReference>
<dbReference type="InterPro" id="IPR038727">
    <property type="entry name" value="NadR/Ttd14_AAA_dom"/>
</dbReference>
<evidence type="ECO:0000313" key="4">
    <source>
        <dbReference type="Proteomes" id="UP000614996"/>
    </source>
</evidence>
<evidence type="ECO:0000256" key="1">
    <source>
        <dbReference type="SAM" id="MobiDB-lite"/>
    </source>
</evidence>
<gene>
    <name evidence="3" type="ORF">NUM_54710</name>
</gene>
<accession>A0A8J4EMC3</accession>
<keyword evidence="4" id="KW-1185">Reference proteome</keyword>
<comment type="caution">
    <text evidence="3">The sequence shown here is derived from an EMBL/GenBank/DDBJ whole genome shotgun (WGS) entry which is preliminary data.</text>
</comment>
<name>A0A8J4EMC3_9ACTN</name>
<evidence type="ECO:0000259" key="2">
    <source>
        <dbReference type="Pfam" id="PF13521"/>
    </source>
</evidence>
<dbReference type="InterPro" id="IPR027417">
    <property type="entry name" value="P-loop_NTPase"/>
</dbReference>
<dbReference type="SUPFAM" id="SSF52540">
    <property type="entry name" value="P-loop containing nucleoside triphosphate hydrolases"/>
    <property type="match status" value="1"/>
</dbReference>
<proteinExistence type="predicted"/>
<dbReference type="Pfam" id="PF13521">
    <property type="entry name" value="AAA_28"/>
    <property type="match status" value="1"/>
</dbReference>